<comment type="caution">
    <text evidence="2">The sequence shown here is derived from an EMBL/GenBank/DDBJ whole genome shotgun (WGS) entry which is preliminary data.</text>
</comment>
<dbReference type="OrthoDB" id="9416136at2759"/>
<proteinExistence type="predicted"/>
<reference evidence="2 3" key="1">
    <citation type="submission" date="2019-04" db="EMBL/GenBank/DDBJ databases">
        <title>Draft genome of the big-headed turtle Platysternon megacephalum.</title>
        <authorList>
            <person name="Gong S."/>
        </authorList>
    </citation>
    <scope>NUCLEOTIDE SEQUENCE [LARGE SCALE GENOMIC DNA]</scope>
    <source>
        <strain evidence="2">DO16091913</strain>
        <tissue evidence="2">Muscle</tissue>
    </source>
</reference>
<dbReference type="STRING" id="55544.A0A4D9DLB6"/>
<feature type="compositionally biased region" description="Acidic residues" evidence="1">
    <location>
        <begin position="69"/>
        <end position="89"/>
    </location>
</feature>
<organism evidence="2 3">
    <name type="scientific">Platysternon megacephalum</name>
    <name type="common">big-headed turtle</name>
    <dbReference type="NCBI Taxonomy" id="55544"/>
    <lineage>
        <taxon>Eukaryota</taxon>
        <taxon>Metazoa</taxon>
        <taxon>Chordata</taxon>
        <taxon>Craniata</taxon>
        <taxon>Vertebrata</taxon>
        <taxon>Euteleostomi</taxon>
        <taxon>Archelosauria</taxon>
        <taxon>Testudinata</taxon>
        <taxon>Testudines</taxon>
        <taxon>Cryptodira</taxon>
        <taxon>Durocryptodira</taxon>
        <taxon>Testudinoidea</taxon>
        <taxon>Platysternidae</taxon>
        <taxon>Platysternon</taxon>
    </lineage>
</organism>
<sequence length="151" mass="16904">MEKVESVTFPDFLVDTESNGPFPLEDPSEESFPMAHSAEFSWMERGEELCDADSDEREELRVVLTDDGALSEDEEADDVQEPDDDDGEPEGPFSARSEGDDSCGSSERPQGRWRDAESNAHSNTRIAGHAHNISTQMPRPRHRFDLTEGLF</sequence>
<protein>
    <submittedName>
        <fullName evidence="2">Filamin-C</fullName>
    </submittedName>
</protein>
<evidence type="ECO:0000256" key="1">
    <source>
        <dbReference type="SAM" id="MobiDB-lite"/>
    </source>
</evidence>
<dbReference type="EMBL" id="QXTE01000428">
    <property type="protein sequence ID" value="TFJ98100.1"/>
    <property type="molecule type" value="Genomic_DNA"/>
</dbReference>
<feature type="region of interest" description="Disordered" evidence="1">
    <location>
        <begin position="1"/>
        <end position="34"/>
    </location>
</feature>
<reference evidence="2 3" key="2">
    <citation type="submission" date="2019-04" db="EMBL/GenBank/DDBJ databases">
        <title>The genome sequence of big-headed turtle.</title>
        <authorList>
            <person name="Gong S."/>
        </authorList>
    </citation>
    <scope>NUCLEOTIDE SEQUENCE [LARGE SCALE GENOMIC DNA]</scope>
    <source>
        <strain evidence="2">DO16091913</strain>
        <tissue evidence="2">Muscle</tissue>
    </source>
</reference>
<keyword evidence="3" id="KW-1185">Reference proteome</keyword>
<gene>
    <name evidence="2" type="ORF">DR999_PMT19993</name>
</gene>
<evidence type="ECO:0000313" key="2">
    <source>
        <dbReference type="EMBL" id="TFJ98100.1"/>
    </source>
</evidence>
<name>A0A4D9DLB6_9SAUR</name>
<feature type="compositionally biased region" description="Basic and acidic residues" evidence="1">
    <location>
        <begin position="109"/>
        <end position="118"/>
    </location>
</feature>
<accession>A0A4D9DLB6</accession>
<feature type="region of interest" description="Disordered" evidence="1">
    <location>
        <begin position="64"/>
        <end position="151"/>
    </location>
</feature>
<dbReference type="Proteomes" id="UP000297703">
    <property type="component" value="Unassembled WGS sequence"/>
</dbReference>
<dbReference type="AlphaFoldDB" id="A0A4D9DLB6"/>
<evidence type="ECO:0000313" key="3">
    <source>
        <dbReference type="Proteomes" id="UP000297703"/>
    </source>
</evidence>